<feature type="transmembrane region" description="Helical" evidence="8">
    <location>
        <begin position="150"/>
        <end position="169"/>
    </location>
</feature>
<dbReference type="GO" id="GO:0046872">
    <property type="term" value="F:metal ion binding"/>
    <property type="evidence" value="ECO:0007669"/>
    <property type="project" value="UniProtKB-KW"/>
</dbReference>
<feature type="transmembrane region" description="Helical" evidence="8">
    <location>
        <begin position="206"/>
        <end position="226"/>
    </location>
</feature>
<proteinExistence type="inferred from homology"/>
<dbReference type="Proteomes" id="UP000664169">
    <property type="component" value="Unassembled WGS sequence"/>
</dbReference>
<dbReference type="EMBL" id="CAJPDQ010000017">
    <property type="protein sequence ID" value="CAF9921678.1"/>
    <property type="molecule type" value="Genomic_DNA"/>
</dbReference>
<dbReference type="InterPro" id="IPR004254">
    <property type="entry name" value="AdipoR/HlyIII-related"/>
</dbReference>
<dbReference type="AlphaFoldDB" id="A0A8H3FC51"/>
<evidence type="ECO:0000256" key="8">
    <source>
        <dbReference type="SAM" id="Phobius"/>
    </source>
</evidence>
<feature type="binding site" evidence="6">
    <location>
        <position position="281"/>
    </location>
    <ligand>
        <name>Zn(2+)</name>
        <dbReference type="ChEBI" id="CHEBI:29105"/>
    </ligand>
</feature>
<feature type="transmembrane region" description="Helical" evidence="8">
    <location>
        <begin position="279"/>
        <end position="298"/>
    </location>
</feature>
<reference evidence="9" key="1">
    <citation type="submission" date="2021-03" db="EMBL/GenBank/DDBJ databases">
        <authorList>
            <person name="Tagirdzhanova G."/>
        </authorList>
    </citation>
    <scope>NUCLEOTIDE SEQUENCE</scope>
</reference>
<gene>
    <name evidence="9" type="ORF">GOMPHAMPRED_002360</name>
</gene>
<evidence type="ECO:0000256" key="7">
    <source>
        <dbReference type="SAM" id="MobiDB-lite"/>
    </source>
</evidence>
<dbReference type="Pfam" id="PF03006">
    <property type="entry name" value="HlyIII"/>
    <property type="match status" value="1"/>
</dbReference>
<keyword evidence="5 8" id="KW-0472">Membrane</keyword>
<evidence type="ECO:0000256" key="4">
    <source>
        <dbReference type="ARBA" id="ARBA00022989"/>
    </source>
</evidence>
<evidence type="ECO:0000256" key="1">
    <source>
        <dbReference type="ARBA" id="ARBA00004141"/>
    </source>
</evidence>
<protein>
    <submittedName>
        <fullName evidence="9">Uncharacterized protein</fullName>
    </submittedName>
</protein>
<keyword evidence="6" id="KW-0479">Metal-binding</keyword>
<keyword evidence="3 8" id="KW-0812">Transmembrane</keyword>
<evidence type="ECO:0000256" key="6">
    <source>
        <dbReference type="PIRSR" id="PIRSR604254-1"/>
    </source>
</evidence>
<evidence type="ECO:0000256" key="3">
    <source>
        <dbReference type="ARBA" id="ARBA00022692"/>
    </source>
</evidence>
<feature type="transmembrane region" description="Helical" evidence="8">
    <location>
        <begin position="238"/>
        <end position="258"/>
    </location>
</feature>
<evidence type="ECO:0000256" key="5">
    <source>
        <dbReference type="ARBA" id="ARBA00023136"/>
    </source>
</evidence>
<feature type="transmembrane region" description="Helical" evidence="8">
    <location>
        <begin position="112"/>
        <end position="130"/>
    </location>
</feature>
<evidence type="ECO:0000313" key="9">
    <source>
        <dbReference type="EMBL" id="CAF9921678.1"/>
    </source>
</evidence>
<comment type="caution">
    <text evidence="9">The sequence shown here is derived from an EMBL/GenBank/DDBJ whole genome shotgun (WGS) entry which is preliminary data.</text>
</comment>
<dbReference type="GO" id="GO:0038023">
    <property type="term" value="F:signaling receptor activity"/>
    <property type="evidence" value="ECO:0007669"/>
    <property type="project" value="TreeGrafter"/>
</dbReference>
<feature type="binding site" evidence="6">
    <location>
        <position position="277"/>
    </location>
    <ligand>
        <name>Zn(2+)</name>
        <dbReference type="ChEBI" id="CHEBI:29105"/>
    </ligand>
</feature>
<dbReference type="OrthoDB" id="529367at2759"/>
<feature type="binding site" evidence="6">
    <location>
        <position position="131"/>
    </location>
    <ligand>
        <name>Zn(2+)</name>
        <dbReference type="ChEBI" id="CHEBI:29105"/>
    </ligand>
</feature>
<evidence type="ECO:0000313" key="10">
    <source>
        <dbReference type="Proteomes" id="UP000664169"/>
    </source>
</evidence>
<dbReference type="GO" id="GO:0016020">
    <property type="term" value="C:membrane"/>
    <property type="evidence" value="ECO:0007669"/>
    <property type="project" value="UniProtKB-SubCell"/>
</dbReference>
<dbReference type="GO" id="GO:0006882">
    <property type="term" value="P:intracellular zinc ion homeostasis"/>
    <property type="evidence" value="ECO:0007669"/>
    <property type="project" value="TreeGrafter"/>
</dbReference>
<sequence>MARLRKTPSSTAKDIHQVSPTHRSPSKNGLLTFAQLPAWLQDNVYLQTGYRPPSGSIWLSLKSSFSLHNETVNIQSHLIGVFVFFALSTWPYPVGLPSPPFPLLTLPMNQPGLLPFYAGAVTCLTLSASYHATSNVSLKVAQKGNQADYLGILALIIGSFISSILYGFHCHPSLQIAYCVMIGSIGLACAIVTVNPGFRTPEWRTFRATMFVAMGLSAVIPVIHGLRLYGIEGMEDRIGLRWLVAQGITYILGASIYARRIPEKWYPGTFDIFGASHQIFHVFVLAAAGLHLIGLLRAAEHMAGEGGRCEDIM</sequence>
<accession>A0A8H3FC51</accession>
<keyword evidence="10" id="KW-1185">Reference proteome</keyword>
<comment type="similarity">
    <text evidence="2">Belongs to the ADIPOR family.</text>
</comment>
<organism evidence="9 10">
    <name type="scientific">Gomphillus americanus</name>
    <dbReference type="NCBI Taxonomy" id="1940652"/>
    <lineage>
        <taxon>Eukaryota</taxon>
        <taxon>Fungi</taxon>
        <taxon>Dikarya</taxon>
        <taxon>Ascomycota</taxon>
        <taxon>Pezizomycotina</taxon>
        <taxon>Lecanoromycetes</taxon>
        <taxon>OSLEUM clade</taxon>
        <taxon>Ostropomycetidae</taxon>
        <taxon>Ostropales</taxon>
        <taxon>Graphidaceae</taxon>
        <taxon>Gomphilloideae</taxon>
        <taxon>Gomphillus</taxon>
    </lineage>
</organism>
<evidence type="ECO:0000256" key="2">
    <source>
        <dbReference type="ARBA" id="ARBA00007018"/>
    </source>
</evidence>
<keyword evidence="6" id="KW-0862">Zinc</keyword>
<keyword evidence="4 8" id="KW-1133">Transmembrane helix</keyword>
<name>A0A8H3FC51_9LECA</name>
<feature type="transmembrane region" description="Helical" evidence="8">
    <location>
        <begin position="175"/>
        <end position="194"/>
    </location>
</feature>
<dbReference type="PANTHER" id="PTHR20855:SF52">
    <property type="entry name" value="ADIPONECTIN RECEPTOR PROTEIN"/>
    <property type="match status" value="1"/>
</dbReference>
<comment type="subcellular location">
    <subcellularLocation>
        <location evidence="1">Membrane</location>
        <topology evidence="1">Multi-pass membrane protein</topology>
    </subcellularLocation>
</comment>
<feature type="region of interest" description="Disordered" evidence="7">
    <location>
        <begin position="1"/>
        <end position="28"/>
    </location>
</feature>
<dbReference type="PANTHER" id="PTHR20855">
    <property type="entry name" value="ADIPOR/PROGESTIN RECEPTOR-RELATED"/>
    <property type="match status" value="1"/>
</dbReference>
<feature type="compositionally biased region" description="Polar residues" evidence="7">
    <location>
        <begin position="7"/>
        <end position="28"/>
    </location>
</feature>